<proteinExistence type="predicted"/>
<dbReference type="KEGG" id="epa:110232626"/>
<dbReference type="SMART" id="SM00225">
    <property type="entry name" value="BTB"/>
    <property type="match status" value="2"/>
</dbReference>
<dbReference type="PANTHER" id="PTHR14499:SF136">
    <property type="entry name" value="GH08630P"/>
    <property type="match status" value="1"/>
</dbReference>
<dbReference type="SUPFAM" id="SSF54695">
    <property type="entry name" value="POZ domain"/>
    <property type="match status" value="2"/>
</dbReference>
<dbReference type="OrthoDB" id="25620at2759"/>
<dbReference type="PANTHER" id="PTHR14499">
    <property type="entry name" value="POTASSIUM CHANNEL TETRAMERIZATION DOMAIN-CONTAINING"/>
    <property type="match status" value="1"/>
</dbReference>
<dbReference type="Pfam" id="PF07534">
    <property type="entry name" value="TLD"/>
    <property type="match status" value="2"/>
</dbReference>
<feature type="domain" description="TLDc" evidence="1">
    <location>
        <begin position="459"/>
        <end position="632"/>
    </location>
</feature>
<evidence type="ECO:0000313" key="2">
    <source>
        <dbReference type="EnsemblMetazoa" id="XP_020893503.1"/>
    </source>
</evidence>
<dbReference type="Gene3D" id="3.30.710.10">
    <property type="entry name" value="Potassium Channel Kv1.1, Chain A"/>
    <property type="match status" value="2"/>
</dbReference>
<name>A0A913WSN4_EXADI</name>
<accession>A0A913WSN4</accession>
<protein>
    <recommendedName>
        <fullName evidence="1">TLDc domain-containing protein</fullName>
    </recommendedName>
</protein>
<sequence>MSNEEVPTDEELPSEKAFFKVDEKVKEIHSILKWEVQRLRQEKEAFDSVAKKLEHVHFSDTIKLNVGGQFCTTSLQTLTKDAGSMLHAMFSGRFDTKPAEDGSYFIDRDGTYFRYILNYLRNGKLLLPDDKLVEKEVLEEAKFYQIQGIVNELTAKPSGPPPLQLSKLYDYSRILSTAQRIYLSAIHGEDQKFKKCTLLYRGSRDGWASSIFHSKCDSFSGPTMVVIKSTWGYIFGGYTEQSWAECNPAPRSRSDKCFSAKSVCRSLHVILKLSNNLKNHLPDITIMSNEEVPTDEELPSEKAFFKVDEKVKEIHSILKWEVQRLRQEKEAFDSVAKKLEHVHFSDTIKLNVGGQFCTTSLQTLTKDAGSMLHAMFSGRFDTKPAEDGSYFIDRDGTYFRYILNYLRNGKLLLPDDKLVEKEVLEEAKFYQIQGIVNELTAKPSGPPPLQLSKLYDYSRILSTAQRIYLSAIHGEDQKFKKCTLLYRGSRDGWASSIFHSKCDSFSGPTMVVIKSTWGYIFGGYTEQSWAGSGNYKADNTAFLFSLVNYSGITPIVQMKPFQNHGNAIYCNNGYGPTFGGNYDLYICDNPQSNNCSSNIGDTYKLPSGQTANTFLTGGQYFKLSEMEVYGLQN</sequence>
<dbReference type="CDD" id="cd18376">
    <property type="entry name" value="BTB_POZ_FIP2-like"/>
    <property type="match status" value="2"/>
</dbReference>
<dbReference type="EnsemblMetazoa" id="XM_021037844.2">
    <property type="protein sequence ID" value="XP_020893503.1"/>
    <property type="gene ID" value="LOC110232626"/>
</dbReference>
<evidence type="ECO:0000259" key="1">
    <source>
        <dbReference type="PROSITE" id="PS51886"/>
    </source>
</evidence>
<dbReference type="RefSeq" id="XP_020893503.1">
    <property type="nucleotide sequence ID" value="XM_021037844.2"/>
</dbReference>
<dbReference type="OMA" id="SILKWEV"/>
<evidence type="ECO:0000313" key="3">
    <source>
        <dbReference type="Proteomes" id="UP000887567"/>
    </source>
</evidence>
<dbReference type="Proteomes" id="UP000887567">
    <property type="component" value="Unplaced"/>
</dbReference>
<dbReference type="InterPro" id="IPR003131">
    <property type="entry name" value="T1-type_BTB"/>
</dbReference>
<dbReference type="Pfam" id="PF02214">
    <property type="entry name" value="BTB_2"/>
    <property type="match status" value="2"/>
</dbReference>
<dbReference type="InterPro" id="IPR011333">
    <property type="entry name" value="SKP1/BTB/POZ_sf"/>
</dbReference>
<dbReference type="PROSITE" id="PS51886">
    <property type="entry name" value="TLDC"/>
    <property type="match status" value="2"/>
</dbReference>
<dbReference type="SMART" id="SM00584">
    <property type="entry name" value="TLDc"/>
    <property type="match status" value="1"/>
</dbReference>
<organism evidence="2 3">
    <name type="scientific">Exaiptasia diaphana</name>
    <name type="common">Tropical sea anemone</name>
    <name type="synonym">Aiptasia pulchella</name>
    <dbReference type="NCBI Taxonomy" id="2652724"/>
    <lineage>
        <taxon>Eukaryota</taxon>
        <taxon>Metazoa</taxon>
        <taxon>Cnidaria</taxon>
        <taxon>Anthozoa</taxon>
        <taxon>Hexacorallia</taxon>
        <taxon>Actiniaria</taxon>
        <taxon>Aiptasiidae</taxon>
        <taxon>Exaiptasia</taxon>
    </lineage>
</organism>
<reference evidence="2" key="1">
    <citation type="submission" date="2022-11" db="UniProtKB">
        <authorList>
            <consortium name="EnsemblMetazoa"/>
        </authorList>
    </citation>
    <scope>IDENTIFICATION</scope>
</reference>
<dbReference type="InterPro" id="IPR006571">
    <property type="entry name" value="TLDc_dom"/>
</dbReference>
<dbReference type="GeneID" id="110232626"/>
<dbReference type="AlphaFoldDB" id="A0A913WSN4"/>
<feature type="domain" description="TLDc" evidence="1">
    <location>
        <begin position="173"/>
        <end position="391"/>
    </location>
</feature>
<keyword evidence="3" id="KW-1185">Reference proteome</keyword>
<dbReference type="GO" id="GO:0051260">
    <property type="term" value="P:protein homooligomerization"/>
    <property type="evidence" value="ECO:0007669"/>
    <property type="project" value="InterPro"/>
</dbReference>
<dbReference type="InterPro" id="IPR000210">
    <property type="entry name" value="BTB/POZ_dom"/>
</dbReference>